<dbReference type="PANTHER" id="PTHR46730">
    <property type="entry name" value="POLYCYSTIN-1"/>
    <property type="match status" value="1"/>
</dbReference>
<evidence type="ECO:0000256" key="4">
    <source>
        <dbReference type="ARBA" id="ARBA00022989"/>
    </source>
</evidence>
<keyword evidence="5" id="KW-0472">Membrane</keyword>
<protein>
    <submittedName>
        <fullName evidence="7">Gliding motility-associated C-terminal domain-containing protein</fullName>
    </submittedName>
</protein>
<evidence type="ECO:0000256" key="3">
    <source>
        <dbReference type="ARBA" id="ARBA00022737"/>
    </source>
</evidence>
<evidence type="ECO:0000259" key="6">
    <source>
        <dbReference type="PROSITE" id="PS50093"/>
    </source>
</evidence>
<sequence length="3251" mass="353477">MRNIYFILTLFIFFTPFITWGQMASDSTLVPAACYNFVDDFENDNGTTNCNEPDSDPDTCIEALEPNGGTGIFIEAEELCLNGNNKHYQMTSDQGLDVDNGSLLSTDTYTIELLFRVDNIPPENDDGRIFIMNFFNQNKAGLFISPEGYLCFYPNSGTPTCGPDLVSPDYPDILPSDWINIAVSFENNQLIVYLNGEEQFSLNGNEFRLQNQTSYFVPSNSLNDNPVADITVDYIRYFDEVLDATSIESLNMAAVAGDNITIDASATEGCIGDVIQLAATGGARTYYIWSTGDTTELENETFNYTIFQETDTIWVQGLAVSPCDRKCFDVADTIIITGFPLPEIGIVGPLELCENESVTFSSSADPASITSYAWSTTGSTSASSGANSKDYSVTFDDDGVYDVILDLTNVYDCTISDTIQVTVSNVPTTTVNAPASTCEGDTINIEYTGDAGVDANFNWNFGEGVIINENVPDKNFDVRWDSLGTKTIYLEIDENNCLVSDSFTIEITKRPTLIYSAPDSICGLAPAVIQYTGNADSTALFTWDFDGGVNSGDSINASVVWATTGTKNLNLQIDQGGCISDTTFSIEVLPVPTTSFIAPANVCSGTAVNILYTGTASGDAELIWNLDGGTTTNVNVPDRDFDVEWTTLGTKEIRLTISQDGCDTDTTYNIAVGRTPNAKFELPATACVDEPVRILYIGDADLASGSLSFDWNFGGGTATPVGGGQVAYDVVWDSDDTKTVTLEVTENGCTSEQFSQDIEISPKPIIDFDPVIPTSICNDETITFNFSGDAGANGVFDWNIGDASKVNIVDDETEFDLEWASAGSKTVSLTIDNDGCRITQTFDIEVLTPASTEVNLDAYACENEFTRLVYNGTGDTDPASGTTFVWHFGGADEVVDLGNEVYDLKWETFDAGTPANNVKEIILIIDKDGCAVSDTFAIEVTQKAVPVIAAPDEACVNQPITVEFSSNLSGAVLESFSVDSGDSTATADPEIWQVSWATVGTKTISLTYSFNGCDSTVTHEVEVFPIPSDLMSVDTEICDNETANFTYQGSGTPDITWNMPSGVTFSQVAGNNRDIEITFPITGTTATYTIEAEISNGTCTISFTEDVIVHPAPNATIPDPGTVCSSDPVVFDLSAYYIPAASYSWNWDGGIVESNSGTGIWTVSWESADTKNISLSVLSENSCLSKDSLSIDVGFTPEIALTVPEEVCDNDDFIISYDGDMSGVTNFEWTEEDGGNFTPNGANSWTVNFSEPGVKTVSLQIDGGPDCSVDTTFNIIVNSVPDFELSSDNTCTGVVVVVSFTGAFSPGIDTTWTFQDGISQKVNDSTYAVEFISSGTKDITLSMTGGGCGDQSLTKQVEVIDGPDYTVDSNDEICLDGDFGISVSQSAETDVSITNVELIPAGDGASVAVGGLFVLINGWDYGGEKQAILEITDNGASGCDIQYDTVNYIVYNYVEFELSSDNVCVNESVTLRLTSLTPADAVFDWRFGDANVSTVIENEEYQLSWNTPGDRTVGLEISSSCNATFNDITINVGDPADLSLDFEEEVCEGEVAQITYDMGALDLTSSVSEVEIKYLSPPFDFSNDDPANGIFAPVWNTAGLKTFRLIVNNGGCIDSIDYEIQVNEIPVASFSRSDNRVCVGETVSFVFNGTLPQSSTPNWNFNIVGDDWADISINPDGANYDVVWQTPGDKIIELIVNNGVCSDTLRRTVQVDPFPDLEINVPADICANAPFKVSLINNGTGTLADFEYDWNFDGATTVSDLGNQVYEITYPNEDSYTISVDITNSGGCNNSLSENVTVNPSPNIVYDAGPLNVCVGDDFTFTYTGVAGTDYTGSVSLDFLQLSGGVRTPVSVTESTITWDSAGTKEVRVAILDEQGCPSVAVVQVNVLPLPTMTYEAPTNFCIDEEFIVRYTGNANPFSDSFTWTFSDNANVTKVKIAGEQAYRVEYATGGSKTIQIDVTNANGCENSVTIPVNIFTGPDFAGVLTNDVCAIVDTLFFYSGSHTIVNVNPGTDGVWDAAFPDEISWTSPGIKTFALTLSNGDCEITRNFEVEVLPTPLGEITVTQGCINQPVIVEYGGLDAASIYADYDWGESFDEAISVVKLAGREAYEVIWDAPGIYEIEVEVFENGCSNTISLLEIEIQDVPVADFNLRGTICEFTPVNLFVPNPNSDFVYDWDLDADGEVIAANADSTEISVMWTNHGDRNVTLTASWNGCETVVQKTIRVLKGPDPSFEAPFFCLDETTNKAEGTILYTGNNDVNIDSFVWNFDIDPAIGESATQIPGTQNYDVVYTTPGRKIISLTVTNAQCGSRTFIDTAYVNNFAEFSYEIENDQFCEGATVLFIFTGTAEDDAVFDWNFSDVAGDEVIPIVEDSIYQVIYNSTGPKTISLTIEGVNCSDSYFEDNFVVAEIPESDFTLSSTENCSGDLTTITFTGSATSTADWIWDFADGIANPVGDEVYEVSWPTPGQKVISLFIADGGCLSDTTYQTVDVYDNSATTLMIDTELCIDSIGYVSVNPDFFEPDATWSWEFNDANVLSTNSDSTEFTVSWSTKGTKSIQFSVFGNLCEDTDTTVTINVGEIIPFEVSADTKICSNDSARIVFNLPMVNGRTLEWDFDNPSVVNKISNNREDYYVTWDNVGIKNVKVTINNGGCIRDSTFQVEVTQLPTATYQADDYYCQGDLFSVSPDWNLSAFSIIEWTYNYNGEVGSSTNPNFQLPLIDSGTVEVTLRVFERGCQDIYTRTFQVRETPYAAIDAPDFVCLEGDAIVRLAGELLPDVTYDWGFGGASEIGNLGNETYNLGWNSGGDKTIWLVSYFNGCPSDTAYHTLNVFSIDNLEVSYDTICQHQTVMVNFIEESVDAVGYRWDFGDAEVLSGSGLGPYELFWEEAGEKTVTLNIDGFICNTEQLVQNVFVEPSVFSSINIDIPDLVCRNTDISVSLALTNEGDNPQFEWFLNGSSIGGYFDSTLVANNDVIRARMLSNNACAVNSSVFSNEVIAQIANFRYTGNTYAIPKPICIGDTATLSLDAGAYTILDWEESEDMNEWTSLNSNDVNKKVSPSVDKYYRAVIVDLQGVCVQSTPPTEVRVVPYNPIEAGENLTIRQGDSRILEATRGSDFIWQNEVSIDGDVRNSRVRVRPNTTTTYRVDGLTRDGCPDTDSVTVIVLPPIDFTNVITPNGDGINDLWEIDKIEEYPEAEVFIYDRWGKKLFTSKGYKNPWDGKFNGQLLAPGVYYFVLDLKDGYEPYTGSITILY</sequence>
<dbReference type="Pfam" id="PF13385">
    <property type="entry name" value="Laminin_G_3"/>
    <property type="match status" value="1"/>
</dbReference>
<gene>
    <name evidence="7" type="ORF">JKA74_16230</name>
</gene>
<dbReference type="GO" id="GO:0005886">
    <property type="term" value="C:plasma membrane"/>
    <property type="evidence" value="ECO:0007669"/>
    <property type="project" value="TreeGrafter"/>
</dbReference>
<dbReference type="GO" id="GO:0005975">
    <property type="term" value="P:carbohydrate metabolic process"/>
    <property type="evidence" value="ECO:0007669"/>
    <property type="project" value="UniProtKB-ARBA"/>
</dbReference>
<dbReference type="GO" id="GO:0005261">
    <property type="term" value="F:monoatomic cation channel activity"/>
    <property type="evidence" value="ECO:0007669"/>
    <property type="project" value="TreeGrafter"/>
</dbReference>
<proteinExistence type="predicted"/>
<dbReference type="NCBIfam" id="TIGR04131">
    <property type="entry name" value="Bac_Flav_CTERM"/>
    <property type="match status" value="1"/>
</dbReference>
<comment type="caution">
    <text evidence="7">The sequence shown here is derived from an EMBL/GenBank/DDBJ whole genome shotgun (WGS) entry which is preliminary data.</text>
</comment>
<dbReference type="Gene3D" id="2.60.40.10">
    <property type="entry name" value="Immunoglobulins"/>
    <property type="match status" value="8"/>
</dbReference>
<dbReference type="PANTHER" id="PTHR46730:SF1">
    <property type="entry name" value="PLAT DOMAIN-CONTAINING PROTEIN"/>
    <property type="match status" value="1"/>
</dbReference>
<evidence type="ECO:0000313" key="7">
    <source>
        <dbReference type="EMBL" id="MBK6266594.1"/>
    </source>
</evidence>
<evidence type="ECO:0000313" key="8">
    <source>
        <dbReference type="Proteomes" id="UP000611723"/>
    </source>
</evidence>
<dbReference type="EMBL" id="JAEQBW010000009">
    <property type="protein sequence ID" value="MBK6266594.1"/>
    <property type="molecule type" value="Genomic_DNA"/>
</dbReference>
<keyword evidence="4" id="KW-1133">Transmembrane helix</keyword>
<evidence type="ECO:0000256" key="2">
    <source>
        <dbReference type="ARBA" id="ARBA00022692"/>
    </source>
</evidence>
<accession>A0A934X0F1</accession>
<dbReference type="Proteomes" id="UP000611723">
    <property type="component" value="Unassembled WGS sequence"/>
</dbReference>
<dbReference type="RefSeq" id="WP_201432278.1">
    <property type="nucleotide sequence ID" value="NZ_JAEQBW010000009.1"/>
</dbReference>
<feature type="domain" description="PKD" evidence="6">
    <location>
        <begin position="780"/>
        <end position="853"/>
    </location>
</feature>
<dbReference type="PROSITE" id="PS50093">
    <property type="entry name" value="PKD"/>
    <property type="match status" value="3"/>
</dbReference>
<organism evidence="7 8">
    <name type="scientific">Marivirga aurantiaca</name>
    <dbReference type="NCBI Taxonomy" id="2802615"/>
    <lineage>
        <taxon>Bacteria</taxon>
        <taxon>Pseudomonadati</taxon>
        <taxon>Bacteroidota</taxon>
        <taxon>Cytophagia</taxon>
        <taxon>Cytophagales</taxon>
        <taxon>Marivirgaceae</taxon>
        <taxon>Marivirga</taxon>
    </lineage>
</organism>
<dbReference type="GO" id="GO:0006816">
    <property type="term" value="P:calcium ion transport"/>
    <property type="evidence" value="ECO:0007669"/>
    <property type="project" value="TreeGrafter"/>
</dbReference>
<dbReference type="SUPFAM" id="SSF49899">
    <property type="entry name" value="Concanavalin A-like lectins/glucanases"/>
    <property type="match status" value="1"/>
</dbReference>
<dbReference type="InterPro" id="IPR026341">
    <property type="entry name" value="T9SS_type_B"/>
</dbReference>
<reference evidence="7" key="1">
    <citation type="submission" date="2021-01" db="EMBL/GenBank/DDBJ databases">
        <title>Marivirga aurantiaca sp. nov., isolated from intertidal surface sediments.</title>
        <authorList>
            <person name="Zhang M."/>
        </authorList>
    </citation>
    <scope>NUCLEOTIDE SEQUENCE</scope>
    <source>
        <strain evidence="7">S37H4</strain>
    </source>
</reference>
<keyword evidence="2" id="KW-0812">Transmembrane</keyword>
<feature type="domain" description="PKD" evidence="6">
    <location>
        <begin position="1890"/>
        <end position="1975"/>
    </location>
</feature>
<dbReference type="SMART" id="SM00089">
    <property type="entry name" value="PKD"/>
    <property type="match status" value="6"/>
</dbReference>
<dbReference type="InterPro" id="IPR013783">
    <property type="entry name" value="Ig-like_fold"/>
</dbReference>
<dbReference type="GO" id="GO:0004553">
    <property type="term" value="F:hydrolase activity, hydrolyzing O-glycosyl compounds"/>
    <property type="evidence" value="ECO:0007669"/>
    <property type="project" value="UniProtKB-ARBA"/>
</dbReference>
<feature type="domain" description="PKD" evidence="6">
    <location>
        <begin position="1732"/>
        <end position="1798"/>
    </location>
</feature>
<keyword evidence="8" id="KW-1185">Reference proteome</keyword>
<evidence type="ECO:0000256" key="1">
    <source>
        <dbReference type="ARBA" id="ARBA00004141"/>
    </source>
</evidence>
<comment type="subcellular location">
    <subcellularLocation>
        <location evidence="1">Membrane</location>
        <topology evidence="1">Multi-pass membrane protein</topology>
    </subcellularLocation>
</comment>
<dbReference type="Pfam" id="PF13585">
    <property type="entry name" value="CHU_C"/>
    <property type="match status" value="1"/>
</dbReference>
<name>A0A934X0F1_9BACT</name>
<dbReference type="InterPro" id="IPR022409">
    <property type="entry name" value="PKD/Chitinase_dom"/>
</dbReference>
<dbReference type="InterPro" id="IPR013320">
    <property type="entry name" value="ConA-like_dom_sf"/>
</dbReference>
<dbReference type="InterPro" id="IPR000601">
    <property type="entry name" value="PKD_dom"/>
</dbReference>
<dbReference type="SUPFAM" id="SSF49299">
    <property type="entry name" value="PKD domain"/>
    <property type="match status" value="10"/>
</dbReference>
<keyword evidence="3" id="KW-0677">Repeat</keyword>
<dbReference type="InterPro" id="IPR035986">
    <property type="entry name" value="PKD_dom_sf"/>
</dbReference>
<evidence type="ECO:0000256" key="5">
    <source>
        <dbReference type="ARBA" id="ARBA00023136"/>
    </source>
</evidence>